<dbReference type="PANTHER" id="PTHR34415:SF1">
    <property type="entry name" value="INTEGRASE CATALYTIC DOMAIN-CONTAINING PROTEIN"/>
    <property type="match status" value="1"/>
</dbReference>
<dbReference type="PANTHER" id="PTHR34415">
    <property type="entry name" value="INTEGRASE CATALYTIC DOMAIN-CONTAINING PROTEIN"/>
    <property type="match status" value="1"/>
</dbReference>
<proteinExistence type="predicted"/>
<feature type="region of interest" description="Disordered" evidence="1">
    <location>
        <begin position="302"/>
        <end position="326"/>
    </location>
</feature>
<reference evidence="2" key="1">
    <citation type="submission" date="2022-03" db="EMBL/GenBank/DDBJ databases">
        <authorList>
            <person name="Sayadi A."/>
        </authorList>
    </citation>
    <scope>NUCLEOTIDE SEQUENCE</scope>
</reference>
<protein>
    <submittedName>
        <fullName evidence="2">Uncharacterized protein</fullName>
    </submittedName>
</protein>
<name>A0A9P0KA91_ACAOB</name>
<gene>
    <name evidence="2" type="ORF">ACAOBT_LOCUS9271</name>
</gene>
<dbReference type="EMBL" id="CAKOFQ010006782">
    <property type="protein sequence ID" value="CAH1971100.1"/>
    <property type="molecule type" value="Genomic_DNA"/>
</dbReference>
<comment type="caution">
    <text evidence="2">The sequence shown here is derived from an EMBL/GenBank/DDBJ whole genome shotgun (WGS) entry which is preliminary data.</text>
</comment>
<organism evidence="2 3">
    <name type="scientific">Acanthoscelides obtectus</name>
    <name type="common">Bean weevil</name>
    <name type="synonym">Bruchus obtectus</name>
    <dbReference type="NCBI Taxonomy" id="200917"/>
    <lineage>
        <taxon>Eukaryota</taxon>
        <taxon>Metazoa</taxon>
        <taxon>Ecdysozoa</taxon>
        <taxon>Arthropoda</taxon>
        <taxon>Hexapoda</taxon>
        <taxon>Insecta</taxon>
        <taxon>Pterygota</taxon>
        <taxon>Neoptera</taxon>
        <taxon>Endopterygota</taxon>
        <taxon>Coleoptera</taxon>
        <taxon>Polyphaga</taxon>
        <taxon>Cucujiformia</taxon>
        <taxon>Chrysomeloidea</taxon>
        <taxon>Chrysomelidae</taxon>
        <taxon>Bruchinae</taxon>
        <taxon>Bruchini</taxon>
        <taxon>Acanthoscelides</taxon>
    </lineage>
</organism>
<evidence type="ECO:0000313" key="2">
    <source>
        <dbReference type="EMBL" id="CAH1971100.1"/>
    </source>
</evidence>
<dbReference type="OrthoDB" id="6743984at2759"/>
<dbReference type="Proteomes" id="UP001152888">
    <property type="component" value="Unassembled WGS sequence"/>
</dbReference>
<feature type="compositionally biased region" description="Polar residues" evidence="1">
    <location>
        <begin position="305"/>
        <end position="314"/>
    </location>
</feature>
<accession>A0A9P0KA91</accession>
<evidence type="ECO:0000256" key="1">
    <source>
        <dbReference type="SAM" id="MobiDB-lite"/>
    </source>
</evidence>
<sequence>MYSCEDDLSAEVIPIKCKLQRHKKTKNEQNAYMQALIECSEISRKRPRVDQNNAKPKSKSYKYYVSSSSGKHRERFSLSFGRPQVDTCCTCEELSNKIKPKALNDVAKRVAVAEKIVHQRRAKQFYSKMKSIEELCQTDPSVGAICVDFMQNLTLPVIPVQDTFYLHQLTVNVFNIHDLKSGRTMFYVYHEDLGRFKTVNQYFPVRGHSYMPCDRDFAMAKRKIKNNDRMYLLKDYVSLILNSSTKNKFSVYVMDGENTLIKDYKKWWPLYYKKKSLSTESYIRVGIQRVTRKLKEDCEKPRRSNVLQGIQGNQRGEDPLDNDSDTNGVLSTDASLDVDFGVGVIEVPIVSDCKPCDRAQFFDSLHSELEAYGHYPNKTRFCCRKLE</sequence>
<dbReference type="AlphaFoldDB" id="A0A9P0KA91"/>
<evidence type="ECO:0000313" key="3">
    <source>
        <dbReference type="Proteomes" id="UP001152888"/>
    </source>
</evidence>
<keyword evidence="3" id="KW-1185">Reference proteome</keyword>